<organism evidence="3 4">
    <name type="scientific">Ataeniobius toweri</name>
    <dbReference type="NCBI Taxonomy" id="208326"/>
    <lineage>
        <taxon>Eukaryota</taxon>
        <taxon>Metazoa</taxon>
        <taxon>Chordata</taxon>
        <taxon>Craniata</taxon>
        <taxon>Vertebrata</taxon>
        <taxon>Euteleostomi</taxon>
        <taxon>Actinopterygii</taxon>
        <taxon>Neopterygii</taxon>
        <taxon>Teleostei</taxon>
        <taxon>Neoteleostei</taxon>
        <taxon>Acanthomorphata</taxon>
        <taxon>Ovalentaria</taxon>
        <taxon>Atherinomorphae</taxon>
        <taxon>Cyprinodontiformes</taxon>
        <taxon>Goodeidae</taxon>
        <taxon>Ataeniobius</taxon>
    </lineage>
</organism>
<evidence type="ECO:0000313" key="4">
    <source>
        <dbReference type="Proteomes" id="UP001345963"/>
    </source>
</evidence>
<dbReference type="CDD" id="cd00063">
    <property type="entry name" value="FN3"/>
    <property type="match status" value="2"/>
</dbReference>
<feature type="domain" description="Fibronectin type-III" evidence="2">
    <location>
        <begin position="1"/>
        <end position="83"/>
    </location>
</feature>
<dbReference type="InterPro" id="IPR003961">
    <property type="entry name" value="FN3_dom"/>
</dbReference>
<proteinExistence type="predicted"/>
<comment type="caution">
    <text evidence="3">The sequence shown here is derived from an EMBL/GenBank/DDBJ whole genome shotgun (WGS) entry which is preliminary data.</text>
</comment>
<dbReference type="Pfam" id="PF00041">
    <property type="entry name" value="fn3"/>
    <property type="match status" value="1"/>
</dbReference>
<keyword evidence="4" id="KW-1185">Reference proteome</keyword>
<dbReference type="EMBL" id="JAHUTI010069239">
    <property type="protein sequence ID" value="MED6254187.1"/>
    <property type="molecule type" value="Genomic_DNA"/>
</dbReference>
<dbReference type="InterPro" id="IPR013783">
    <property type="entry name" value="Ig-like_fold"/>
</dbReference>
<evidence type="ECO:0000256" key="1">
    <source>
        <dbReference type="ARBA" id="ARBA00022737"/>
    </source>
</evidence>
<dbReference type="SUPFAM" id="SSF49265">
    <property type="entry name" value="Fibronectin type III"/>
    <property type="match status" value="1"/>
</dbReference>
<dbReference type="Gene3D" id="2.60.40.10">
    <property type="entry name" value="Immunoglobulins"/>
    <property type="match status" value="2"/>
</dbReference>
<reference evidence="3 4" key="1">
    <citation type="submission" date="2021-07" db="EMBL/GenBank/DDBJ databases">
        <authorList>
            <person name="Palmer J.M."/>
        </authorList>
    </citation>
    <scope>NUCLEOTIDE SEQUENCE [LARGE SCALE GENOMIC DNA]</scope>
    <source>
        <strain evidence="3 4">AT_MEX2019</strain>
        <tissue evidence="3">Muscle</tissue>
    </source>
</reference>
<name>A0ABU7BU56_9TELE</name>
<protein>
    <recommendedName>
        <fullName evidence="2">Fibronectin type-III domain-containing protein</fullName>
    </recommendedName>
</protein>
<dbReference type="PANTHER" id="PTHR13817">
    <property type="entry name" value="TITIN"/>
    <property type="match status" value="1"/>
</dbReference>
<dbReference type="Proteomes" id="UP001345963">
    <property type="component" value="Unassembled WGS sequence"/>
</dbReference>
<evidence type="ECO:0000313" key="3">
    <source>
        <dbReference type="EMBL" id="MED6254187.1"/>
    </source>
</evidence>
<keyword evidence="1" id="KW-0677">Repeat</keyword>
<dbReference type="InterPro" id="IPR050964">
    <property type="entry name" value="Striated_Muscle_Regulatory"/>
</dbReference>
<dbReference type="PANTHER" id="PTHR13817:SF22">
    <property type="entry name" value="MYOMESIN-2"/>
    <property type="match status" value="1"/>
</dbReference>
<gene>
    <name evidence="3" type="ORF">ATANTOWER_019012</name>
</gene>
<accession>A0ABU7BU56</accession>
<dbReference type="PROSITE" id="PS50853">
    <property type="entry name" value="FN3"/>
    <property type="match status" value="1"/>
</dbReference>
<evidence type="ECO:0000259" key="2">
    <source>
        <dbReference type="PROSITE" id="PS50853"/>
    </source>
</evidence>
<dbReference type="InterPro" id="IPR036116">
    <property type="entry name" value="FN3_sf"/>
</dbReference>
<sequence>MVLSWKHPSPRGRAPLWYIIEKCLAGTGVWQRINTAVKLHSPRYPVFDLQDGQKYQFRVYSINMYGSSQASAPSEPIQKVNEDGVPSAPGKVVATRNTKSSVFVQWETPKHLKSLMGYYIDGRVVGAKEWFPCNHKPFRHNRTRSWGQQIQ</sequence>